<evidence type="ECO:0000313" key="1">
    <source>
        <dbReference type="EMBL" id="WMV45892.1"/>
    </source>
</evidence>
<keyword evidence="2" id="KW-1185">Reference proteome</keyword>
<dbReference type="AlphaFoldDB" id="A0AAF0UGX5"/>
<proteinExistence type="predicted"/>
<evidence type="ECO:0000313" key="2">
    <source>
        <dbReference type="Proteomes" id="UP001234989"/>
    </source>
</evidence>
<reference evidence="1" key="1">
    <citation type="submission" date="2023-08" db="EMBL/GenBank/DDBJ databases">
        <title>A de novo genome assembly of Solanum verrucosum Schlechtendal, a Mexican diploid species geographically isolated from the other diploid A-genome species in potato relatives.</title>
        <authorList>
            <person name="Hosaka K."/>
        </authorList>
    </citation>
    <scope>NUCLEOTIDE SEQUENCE</scope>
    <source>
        <tissue evidence="1">Young leaves</tissue>
    </source>
</reference>
<organism evidence="1 2">
    <name type="scientific">Solanum verrucosum</name>
    <dbReference type="NCBI Taxonomy" id="315347"/>
    <lineage>
        <taxon>Eukaryota</taxon>
        <taxon>Viridiplantae</taxon>
        <taxon>Streptophyta</taxon>
        <taxon>Embryophyta</taxon>
        <taxon>Tracheophyta</taxon>
        <taxon>Spermatophyta</taxon>
        <taxon>Magnoliopsida</taxon>
        <taxon>eudicotyledons</taxon>
        <taxon>Gunneridae</taxon>
        <taxon>Pentapetalae</taxon>
        <taxon>asterids</taxon>
        <taxon>lamiids</taxon>
        <taxon>Solanales</taxon>
        <taxon>Solanaceae</taxon>
        <taxon>Solanoideae</taxon>
        <taxon>Solaneae</taxon>
        <taxon>Solanum</taxon>
    </lineage>
</organism>
<dbReference type="Proteomes" id="UP001234989">
    <property type="component" value="Chromosome 9"/>
</dbReference>
<dbReference type="PANTHER" id="PTHR46148">
    <property type="entry name" value="CHROMO DOMAIN-CONTAINING PROTEIN"/>
    <property type="match status" value="1"/>
</dbReference>
<protein>
    <submittedName>
        <fullName evidence="1">Uncharacterized protein</fullName>
    </submittedName>
</protein>
<gene>
    <name evidence="1" type="ORF">MTR67_039277</name>
</gene>
<dbReference type="PANTHER" id="PTHR46148:SF60">
    <property type="entry name" value="CHROMO DOMAIN-CONTAINING PROTEIN"/>
    <property type="match status" value="1"/>
</dbReference>
<sequence length="175" mass="20367">MRTHQIFTSLINNEVSNVCRGWEVGVWADGCQPRTLPTVRGSIHGPWMAGHELHLQFPKNIYFASFKSALLQKSTQSWQKSYVNVRRRDLEFDVRDWVHLKTHPCRLDLPNELASVHKIFHVSMLKKYVGDMTFIVPLEGFGVKENLYYEEVPVDILDQQVKKFRNKEVASVKVL</sequence>
<name>A0AAF0UGX5_SOLVR</name>
<dbReference type="EMBL" id="CP133620">
    <property type="protein sequence ID" value="WMV45892.1"/>
    <property type="molecule type" value="Genomic_DNA"/>
</dbReference>
<accession>A0AAF0UGX5</accession>